<dbReference type="Pfam" id="PF13187">
    <property type="entry name" value="Fer4_9"/>
    <property type="match status" value="1"/>
</dbReference>
<evidence type="ECO:0000256" key="2">
    <source>
        <dbReference type="ARBA" id="ARBA00007118"/>
    </source>
</evidence>
<evidence type="ECO:0000313" key="10">
    <source>
        <dbReference type="EMBL" id="SEF46672.1"/>
    </source>
</evidence>
<organism evidence="10 11">
    <name type="scientific">Parabacteroides chinchillae</name>
    <dbReference type="NCBI Taxonomy" id="871327"/>
    <lineage>
        <taxon>Bacteria</taxon>
        <taxon>Pseudomonadati</taxon>
        <taxon>Bacteroidota</taxon>
        <taxon>Bacteroidia</taxon>
        <taxon>Bacteroidales</taxon>
        <taxon>Tannerellaceae</taxon>
        <taxon>Parabacteroides</taxon>
    </lineage>
</organism>
<keyword evidence="6" id="KW-0560">Oxidoreductase</keyword>
<keyword evidence="11" id="KW-1185">Reference proteome</keyword>
<feature type="domain" description="4Fe-4S ferredoxin-type" evidence="9">
    <location>
        <begin position="32"/>
        <end position="62"/>
    </location>
</feature>
<dbReference type="PROSITE" id="PS51379">
    <property type="entry name" value="4FE4S_FER_2"/>
    <property type="match status" value="2"/>
</dbReference>
<comment type="similarity">
    <text evidence="2">Belongs to the nitroreductase family.</text>
</comment>
<dbReference type="PANTHER" id="PTHR43673:SF2">
    <property type="entry name" value="NITROREDUCTASE"/>
    <property type="match status" value="1"/>
</dbReference>
<evidence type="ECO:0000313" key="11">
    <source>
        <dbReference type="Proteomes" id="UP000236725"/>
    </source>
</evidence>
<dbReference type="EMBL" id="FNVS01000001">
    <property type="protein sequence ID" value="SEF46672.1"/>
    <property type="molecule type" value="Genomic_DNA"/>
</dbReference>
<dbReference type="AlphaFoldDB" id="A0A8G2F3W9"/>
<dbReference type="RefSeq" id="WP_103982249.1">
    <property type="nucleotide sequence ID" value="NZ_FNVS01000001.1"/>
</dbReference>
<protein>
    <submittedName>
        <fullName evidence="10">Nitroreductase</fullName>
    </submittedName>
</protein>
<evidence type="ECO:0000256" key="5">
    <source>
        <dbReference type="ARBA" id="ARBA00022723"/>
    </source>
</evidence>
<dbReference type="GO" id="GO:0016491">
    <property type="term" value="F:oxidoreductase activity"/>
    <property type="evidence" value="ECO:0007669"/>
    <property type="project" value="UniProtKB-KW"/>
</dbReference>
<dbReference type="GO" id="GO:0051536">
    <property type="term" value="F:iron-sulfur cluster binding"/>
    <property type="evidence" value="ECO:0007669"/>
    <property type="project" value="UniProtKB-KW"/>
</dbReference>
<dbReference type="GO" id="GO:0046872">
    <property type="term" value="F:metal ion binding"/>
    <property type="evidence" value="ECO:0007669"/>
    <property type="project" value="UniProtKB-KW"/>
</dbReference>
<dbReference type="PROSITE" id="PS00198">
    <property type="entry name" value="4FE4S_FER_1"/>
    <property type="match status" value="1"/>
</dbReference>
<dbReference type="InterPro" id="IPR000415">
    <property type="entry name" value="Nitroreductase-like"/>
</dbReference>
<evidence type="ECO:0000256" key="4">
    <source>
        <dbReference type="ARBA" id="ARBA00022643"/>
    </source>
</evidence>
<dbReference type="InterPro" id="IPR017900">
    <property type="entry name" value="4Fe4S_Fe_S_CS"/>
</dbReference>
<keyword evidence="4" id="KW-0288">FMN</keyword>
<dbReference type="InterPro" id="IPR017896">
    <property type="entry name" value="4Fe4S_Fe-S-bd"/>
</dbReference>
<comment type="cofactor">
    <cofactor evidence="1">
        <name>FMN</name>
        <dbReference type="ChEBI" id="CHEBI:58210"/>
    </cofactor>
</comment>
<proteinExistence type="inferred from homology"/>
<dbReference type="PANTHER" id="PTHR43673">
    <property type="entry name" value="NAD(P)H NITROREDUCTASE YDGI-RELATED"/>
    <property type="match status" value="1"/>
</dbReference>
<comment type="caution">
    <text evidence="10">The sequence shown here is derived from an EMBL/GenBank/DDBJ whole genome shotgun (WGS) entry which is preliminary data.</text>
</comment>
<dbReference type="SUPFAM" id="SSF54862">
    <property type="entry name" value="4Fe-4S ferredoxins"/>
    <property type="match status" value="1"/>
</dbReference>
<evidence type="ECO:0000256" key="8">
    <source>
        <dbReference type="ARBA" id="ARBA00023014"/>
    </source>
</evidence>
<dbReference type="Gene3D" id="3.30.70.20">
    <property type="match status" value="1"/>
</dbReference>
<reference evidence="10 11" key="1">
    <citation type="submission" date="2016-10" db="EMBL/GenBank/DDBJ databases">
        <authorList>
            <person name="Varghese N."/>
            <person name="Submissions S."/>
        </authorList>
    </citation>
    <scope>NUCLEOTIDE SEQUENCE [LARGE SCALE GENOMIC DNA]</scope>
    <source>
        <strain evidence="10 11">DSM 29073</strain>
    </source>
</reference>
<keyword evidence="8" id="KW-0411">Iron-sulfur</keyword>
<evidence type="ECO:0000256" key="6">
    <source>
        <dbReference type="ARBA" id="ARBA00023002"/>
    </source>
</evidence>
<dbReference type="Pfam" id="PF00881">
    <property type="entry name" value="Nitroreductase"/>
    <property type="match status" value="1"/>
</dbReference>
<dbReference type="Gene3D" id="3.40.109.10">
    <property type="entry name" value="NADH Oxidase"/>
    <property type="match status" value="1"/>
</dbReference>
<keyword evidence="5" id="KW-0479">Metal-binding</keyword>
<evidence type="ECO:0000256" key="1">
    <source>
        <dbReference type="ARBA" id="ARBA00001917"/>
    </source>
</evidence>
<dbReference type="InterPro" id="IPR029479">
    <property type="entry name" value="Nitroreductase"/>
</dbReference>
<feature type="domain" description="4Fe-4S ferredoxin-type" evidence="9">
    <location>
        <begin position="1"/>
        <end position="30"/>
    </location>
</feature>
<keyword evidence="7" id="KW-0408">Iron</keyword>
<sequence>MTLSIEQNTCIKCKKCVQVCPANIFIQKKNKEAIELQYIDSCIVCGHCVDVCPTNSVLHSEFPLENVHTIDYSYMPDPDRLMELIKSRRSNRTITTRPVPKEMLDKIVEAANCAPTATNAQTVSFTVITDPAKLRQVSDYTINVFNSLAKFLLNPVIKCLLKPFMKDVYKYVPTFERLKQEHAAGNDPILRKATALLFIHTPKSNRFGSEDSNLAYQNASLMAQALGVSQIYMGFVLTAIKQEKKDTLAKGLGIDGKIHAIMALGMPAFRYPKYADRKPAKYQLI</sequence>
<name>A0A8G2F3W9_9BACT</name>
<evidence type="ECO:0000259" key="9">
    <source>
        <dbReference type="PROSITE" id="PS51379"/>
    </source>
</evidence>
<keyword evidence="3" id="KW-0285">Flavoprotein</keyword>
<dbReference type="Proteomes" id="UP000236725">
    <property type="component" value="Unassembled WGS sequence"/>
</dbReference>
<evidence type="ECO:0000256" key="7">
    <source>
        <dbReference type="ARBA" id="ARBA00023004"/>
    </source>
</evidence>
<gene>
    <name evidence="10" type="ORF">SAMN05444001_101305</name>
</gene>
<dbReference type="SUPFAM" id="SSF55469">
    <property type="entry name" value="FMN-dependent nitroreductase-like"/>
    <property type="match status" value="1"/>
</dbReference>
<accession>A0A8G2F3W9</accession>
<evidence type="ECO:0000256" key="3">
    <source>
        <dbReference type="ARBA" id="ARBA00022630"/>
    </source>
</evidence>